<sequence length="120" mass="14156">MPNRYIAIPALLIAAITGYRRGTNLQDRAEEFRRSARRYHALFDEYRDFLSITVASNEVSTEEVRAEFNRLSNDRRELNQTTPDASGIWYRYIKWKGEDRIREEITTTPETREALSNKPK</sequence>
<name>A0A1H6WJY4_9EURY</name>
<evidence type="ECO:0000313" key="1">
    <source>
        <dbReference type="EMBL" id="SEJ13100.1"/>
    </source>
</evidence>
<dbReference type="EMBL" id="FNYR01000023">
    <property type="protein sequence ID" value="SEJ13100.1"/>
    <property type="molecule type" value="Genomic_DNA"/>
</dbReference>
<protein>
    <submittedName>
        <fullName evidence="1">Uncharacterized protein</fullName>
    </submittedName>
</protein>
<gene>
    <name evidence="1" type="ORF">SAMN05444271_12346</name>
</gene>
<dbReference type="KEGG" id="hae:halTADL_0219"/>
<accession>A0A2H4PY49</accession>
<keyword evidence="2" id="KW-1185">Reference proteome</keyword>
<accession>A0A1H6WJY4</accession>
<organism evidence="1 2">
    <name type="scientific">Halohasta litchfieldiae</name>
    <dbReference type="NCBI Taxonomy" id="1073996"/>
    <lineage>
        <taxon>Archaea</taxon>
        <taxon>Methanobacteriati</taxon>
        <taxon>Methanobacteriota</taxon>
        <taxon>Stenosarchaea group</taxon>
        <taxon>Halobacteria</taxon>
        <taxon>Halobacteriales</taxon>
        <taxon>Haloferacaceae</taxon>
        <taxon>Halohasta</taxon>
    </lineage>
</organism>
<dbReference type="Proteomes" id="UP000198888">
    <property type="component" value="Unassembled WGS sequence"/>
</dbReference>
<evidence type="ECO:0000313" key="2">
    <source>
        <dbReference type="Proteomes" id="UP000198888"/>
    </source>
</evidence>
<proteinExistence type="predicted"/>
<dbReference type="AlphaFoldDB" id="A0A1H6WJY4"/>
<reference evidence="1 2" key="1">
    <citation type="submission" date="2016-10" db="EMBL/GenBank/DDBJ databases">
        <authorList>
            <person name="de Groot N.N."/>
        </authorList>
    </citation>
    <scope>NUCLEOTIDE SEQUENCE [LARGE SCALE GENOMIC DNA]</scope>
    <source>
        <strain evidence="1 2">DSM 22187</strain>
    </source>
</reference>